<evidence type="ECO:0000256" key="1">
    <source>
        <dbReference type="SAM" id="SignalP"/>
    </source>
</evidence>
<evidence type="ECO:0000313" key="3">
    <source>
        <dbReference type="Proteomes" id="UP000822152"/>
    </source>
</evidence>
<evidence type="ECO:0008006" key="4">
    <source>
        <dbReference type="Google" id="ProtNLM"/>
    </source>
</evidence>
<organism evidence="2 3">
    <name type="scientific">Blautia wexlerae</name>
    <dbReference type="NCBI Taxonomy" id="418240"/>
    <lineage>
        <taxon>Bacteria</taxon>
        <taxon>Bacillati</taxon>
        <taxon>Bacillota</taxon>
        <taxon>Clostridia</taxon>
        <taxon>Lachnospirales</taxon>
        <taxon>Lachnospiraceae</taxon>
        <taxon>Blautia</taxon>
    </lineage>
</organism>
<sequence>MTKIKNAKKGMAKKTLSMSLVVAMLATSNVPVWAAEFSDGTDAAFTSEVEAPVVEDNTADATEAQTAGDAWTVKLDKDLPTSVAWGNTDNVTGTIKQAGVDATSVSGLKYTWKDVATGLATDAGTDLTVGTDGKFTISLPTAKECVGNSYALFMWDNNGDWKYTSSAVSVVAKNIKDAGATVSLKADAKTGYTGKEVKAAVDVTMPSDFETTGKYSVDYTGAPDLINKGSKVTVTVTVTDSKLYTGSVTTEYTIGQKAATTEDFKLTYINNSYEYTGRPIIPAKADIRVQDVNGKTIDGAVKSVTATTTATTEVGSYEANAEVDLSKFENYSGALTTKVDGKYNVVARDLSKCTVTVKAKSASVDNKAVTVTASDLTIKDAKGNVLPLTDNDITVTVPSNAVASGTYTVTIGPKSGTKNVTGSTTAALTLYAKDINDVVDSTCLDTVATAELNKAAYYTGSQITKDASKFVGHILKKGTTEYLDKNQYSVEFDTNVNAGTGYVLIVGKNTYAGSVAKIPFTIQKATIAANDIKVANVEYKEGDGKDYKPAVTITAKTADKKSWTLKEGTDYTVKYALVDTNEIDKTVKATITFSDNVKKNYDLPTTADYYGTIVGKTLTSANIKMEKTSYDYTGKAIVPEYKVYDGDKLLKEGTDYVVKNTIGGKDVGEATLVITGKGNYNSKIDATAKFTVAPISADKVTVTYKNAEYNGSAIQPKLDVIEVKLGNVDVKSQFKITGYGENINAGKEAGSLTLTPVKDNKNFTAGTTKKATFDIAQATLTGTIKVYNANGIELTGTQNFTYDGTEKTFAKVVFTPSVTGNMKVTSNDYEIKYVNNVTGGGTDGTYVVVIAKGNYKGTDKVVDVTTNPKSEVTNVAAKKEFKIESKLYFTEKEVTVTDAEYPGEGMTAEPTIVVRDGDKVLVKDKDYKVTLTSTGNKPGATGTYEIKGIGVYKDKVNETTQTSYKKGTWKVVKKNVANLDVKVDLNEKGETVLTVMNGNLKVDNKDFTVTLSEDKKTATVAATTGNQYYVGSKEVTVGGEVAKVGTPVINGVKVVGNKATVILSGEADGATGYDYVISKANDTTTARVDV</sequence>
<proteinExistence type="predicted"/>
<dbReference type="Proteomes" id="UP000822152">
    <property type="component" value="Unassembled WGS sequence"/>
</dbReference>
<evidence type="ECO:0000313" key="2">
    <source>
        <dbReference type="EMBL" id="NSF74684.1"/>
    </source>
</evidence>
<keyword evidence="3" id="KW-1185">Reference proteome</keyword>
<dbReference type="EMBL" id="JAAIPF010000032">
    <property type="protein sequence ID" value="NSF74684.1"/>
    <property type="molecule type" value="Genomic_DNA"/>
</dbReference>
<feature type="chain" id="PRO_5045303431" description="MBG domain-containing protein" evidence="1">
    <location>
        <begin position="35"/>
        <end position="1090"/>
    </location>
</feature>
<reference evidence="2 3" key="1">
    <citation type="journal article" date="2020" name="Cell Host Microbe">
        <title>Functional and Genomic Variation between Human-Derived Isolates of Lachnospiraceae Reveals Inter- and Intra-Species Diversity.</title>
        <authorList>
            <person name="Sorbara M.T."/>
            <person name="Littmann E.R."/>
            <person name="Fontana E."/>
            <person name="Moody T.U."/>
            <person name="Kohout C.E."/>
            <person name="Gjonbalaj M."/>
            <person name="Eaton V."/>
            <person name="Seok R."/>
            <person name="Leiner I.M."/>
            <person name="Pamer E.G."/>
        </authorList>
    </citation>
    <scope>NUCLEOTIDE SEQUENCE [LARGE SCALE GENOMIC DNA]</scope>
    <source>
        <strain evidence="2 3">MSK.20.11</strain>
    </source>
</reference>
<protein>
    <recommendedName>
        <fullName evidence="4">MBG domain-containing protein</fullName>
    </recommendedName>
</protein>
<feature type="signal peptide" evidence="1">
    <location>
        <begin position="1"/>
        <end position="34"/>
    </location>
</feature>
<name>A0ABX2GQT4_9FIRM</name>
<keyword evidence="1" id="KW-0732">Signal</keyword>
<accession>A0ABX2GQT4</accession>
<feature type="non-terminal residue" evidence="2">
    <location>
        <position position="1090"/>
    </location>
</feature>
<comment type="caution">
    <text evidence="2">The sequence shown here is derived from an EMBL/GenBank/DDBJ whole genome shotgun (WGS) entry which is preliminary data.</text>
</comment>
<gene>
    <name evidence="2" type="ORF">G4952_12910</name>
</gene>